<dbReference type="EC" id="3.5.4.25" evidence="15"/>
<dbReference type="InterPro" id="IPR000422">
    <property type="entry name" value="DHBP_synthase_RibB"/>
</dbReference>
<evidence type="ECO:0000256" key="4">
    <source>
        <dbReference type="ARBA" id="ARBA00004853"/>
    </source>
</evidence>
<comment type="similarity">
    <text evidence="6">In the N-terminal section; belongs to the DHBP synthase family.</text>
</comment>
<sequence>AAVDLARLAGLPPAGVLCEVVSADRLSMARRPELEAFAAEYHLTLITIADLVRYRRRTERLVDRVSSARIPTDFGEFECFAYKSELDDITHIAIVRGQPAGRDNVLVRVHSECLTGDVFGSRRCDCGNQLHQAMRMIDEEGLGVIVYLRGHEGRGIGIARKLDAYRLQDRGYDTVDANLHLGLPVDSREYGIGAQILVDLGITTMRLMTNNPAKRGGLEGYGLQIVERVPIVTEPTAENIRYLQTKRDRLGHHFPEAGADHE</sequence>
<proteinExistence type="inferred from homology"/>
<evidence type="ECO:0000256" key="11">
    <source>
        <dbReference type="ARBA" id="ARBA00022833"/>
    </source>
</evidence>
<comment type="catalytic activity">
    <reaction evidence="1">
        <text>D-ribulose 5-phosphate = (2S)-2-hydroxy-3-oxobutyl phosphate + formate + H(+)</text>
        <dbReference type="Rhea" id="RHEA:18457"/>
        <dbReference type="ChEBI" id="CHEBI:15378"/>
        <dbReference type="ChEBI" id="CHEBI:15740"/>
        <dbReference type="ChEBI" id="CHEBI:58121"/>
        <dbReference type="ChEBI" id="CHEBI:58830"/>
        <dbReference type="EC" id="4.1.99.12"/>
    </reaction>
</comment>
<feature type="domain" description="GTP cyclohydrolase II" evidence="14">
    <location>
        <begin position="64"/>
        <end position="230"/>
    </location>
</feature>
<dbReference type="InterPro" id="IPR036144">
    <property type="entry name" value="RibA-like_sf"/>
</dbReference>
<dbReference type="InterPro" id="IPR000926">
    <property type="entry name" value="RibA"/>
</dbReference>
<evidence type="ECO:0000256" key="5">
    <source>
        <dbReference type="ARBA" id="ARBA00004904"/>
    </source>
</evidence>
<dbReference type="PANTHER" id="PTHR21327">
    <property type="entry name" value="GTP CYCLOHYDROLASE II-RELATED"/>
    <property type="match status" value="1"/>
</dbReference>
<dbReference type="Pfam" id="PF00926">
    <property type="entry name" value="DHBP_synthase"/>
    <property type="match status" value="1"/>
</dbReference>
<evidence type="ECO:0000256" key="6">
    <source>
        <dbReference type="ARBA" id="ARBA00005520"/>
    </source>
</evidence>
<dbReference type="Gene3D" id="3.90.870.10">
    <property type="entry name" value="DHBP synthase"/>
    <property type="match status" value="1"/>
</dbReference>
<keyword evidence="10 15" id="KW-0378">Hydrolase</keyword>
<dbReference type="Pfam" id="PF00925">
    <property type="entry name" value="GTP_cyclohydro2"/>
    <property type="match status" value="1"/>
</dbReference>
<comment type="caution">
    <text evidence="15">The sequence shown here is derived from an EMBL/GenBank/DDBJ whole genome shotgun (WGS) entry which is preliminary data.</text>
</comment>
<dbReference type="SUPFAM" id="SSF55821">
    <property type="entry name" value="YrdC/RibB"/>
    <property type="match status" value="1"/>
</dbReference>
<evidence type="ECO:0000256" key="7">
    <source>
        <dbReference type="ARBA" id="ARBA00022619"/>
    </source>
</evidence>
<dbReference type="PANTHER" id="PTHR21327:SF18">
    <property type="entry name" value="3,4-DIHYDROXY-2-BUTANONE 4-PHOSPHATE SYNTHASE"/>
    <property type="match status" value="1"/>
</dbReference>
<keyword evidence="16" id="KW-1185">Reference proteome</keyword>
<dbReference type="NCBIfam" id="NF001591">
    <property type="entry name" value="PRK00393.1"/>
    <property type="match status" value="1"/>
</dbReference>
<name>A0ABW9QWI8_9ACTN</name>
<keyword evidence="9" id="KW-0547">Nucleotide-binding</keyword>
<dbReference type="CDD" id="cd00641">
    <property type="entry name" value="GTP_cyclohydro2"/>
    <property type="match status" value="1"/>
</dbReference>
<gene>
    <name evidence="15" type="primary">ribA</name>
    <name evidence="15" type="ORF">GHK86_15155</name>
</gene>
<evidence type="ECO:0000256" key="12">
    <source>
        <dbReference type="ARBA" id="ARBA00023134"/>
    </source>
</evidence>
<evidence type="ECO:0000256" key="8">
    <source>
        <dbReference type="ARBA" id="ARBA00022723"/>
    </source>
</evidence>
<dbReference type="SUPFAM" id="SSF142695">
    <property type="entry name" value="RibA-like"/>
    <property type="match status" value="1"/>
</dbReference>
<reference evidence="15 16" key="1">
    <citation type="submission" date="2019-11" db="EMBL/GenBank/DDBJ databases">
        <title>Acidiferrimicrobium australis gen. nov., sp. nov., an acidophilic and obligately heterotrophic, member of the Actinobacteria that catalyses dissimilatory oxido- reduction of iron isolated from metal-rich acidic water in Chile.</title>
        <authorList>
            <person name="Gonzalez D."/>
            <person name="Huber K."/>
            <person name="Hedrich S."/>
            <person name="Rojas-Villalobos C."/>
            <person name="Quatrini R."/>
            <person name="Dinamarca M.A."/>
            <person name="Schwarz A."/>
            <person name="Canales C."/>
            <person name="Nancucheo I."/>
        </authorList>
    </citation>
    <scope>NUCLEOTIDE SEQUENCE [LARGE SCALE GENOMIC DNA]</scope>
    <source>
        <strain evidence="15 16">USS-CCA1</strain>
    </source>
</reference>
<protein>
    <submittedName>
        <fullName evidence="15">GTP cyclohydrolase II</fullName>
        <ecNumber evidence="15">3.5.4.25</ecNumber>
    </submittedName>
</protein>
<keyword evidence="12" id="KW-0342">GTP-binding</keyword>
<evidence type="ECO:0000256" key="10">
    <source>
        <dbReference type="ARBA" id="ARBA00022801"/>
    </source>
</evidence>
<evidence type="ECO:0000256" key="13">
    <source>
        <dbReference type="ARBA" id="ARBA00049295"/>
    </source>
</evidence>
<dbReference type="NCBIfam" id="TIGR00505">
    <property type="entry name" value="ribA"/>
    <property type="match status" value="1"/>
</dbReference>
<evidence type="ECO:0000313" key="16">
    <source>
        <dbReference type="Proteomes" id="UP000437736"/>
    </source>
</evidence>
<keyword evidence="11" id="KW-0862">Zinc</keyword>
<keyword evidence="7" id="KW-0686">Riboflavin biosynthesis</keyword>
<dbReference type="EMBL" id="WJHE01000829">
    <property type="protein sequence ID" value="MST34053.1"/>
    <property type="molecule type" value="Genomic_DNA"/>
</dbReference>
<comment type="catalytic activity">
    <reaction evidence="13">
        <text>GTP + 4 H2O = 2,5-diamino-6-hydroxy-4-(5-phosphoribosylamino)-pyrimidine + formate + 2 phosphate + 3 H(+)</text>
        <dbReference type="Rhea" id="RHEA:23704"/>
        <dbReference type="ChEBI" id="CHEBI:15377"/>
        <dbReference type="ChEBI" id="CHEBI:15378"/>
        <dbReference type="ChEBI" id="CHEBI:15740"/>
        <dbReference type="ChEBI" id="CHEBI:37565"/>
        <dbReference type="ChEBI" id="CHEBI:43474"/>
        <dbReference type="ChEBI" id="CHEBI:58614"/>
        <dbReference type="EC" id="3.5.4.25"/>
    </reaction>
</comment>
<comment type="pathway">
    <text evidence="4">Cofactor biosynthesis; riboflavin biosynthesis; 5-amino-6-(D-ribitylamino)uracil from GTP: step 1/4.</text>
</comment>
<keyword evidence="8" id="KW-0479">Metal-binding</keyword>
<comment type="cofactor">
    <cofactor evidence="2">
        <name>Zn(2+)</name>
        <dbReference type="ChEBI" id="CHEBI:29105"/>
    </cofactor>
</comment>
<feature type="non-terminal residue" evidence="15">
    <location>
        <position position="1"/>
    </location>
</feature>
<evidence type="ECO:0000256" key="2">
    <source>
        <dbReference type="ARBA" id="ARBA00001947"/>
    </source>
</evidence>
<evidence type="ECO:0000259" key="14">
    <source>
        <dbReference type="Pfam" id="PF00925"/>
    </source>
</evidence>
<evidence type="ECO:0000256" key="3">
    <source>
        <dbReference type="ARBA" id="ARBA00002284"/>
    </source>
</evidence>
<dbReference type="HAMAP" id="MF_00179">
    <property type="entry name" value="RibA"/>
    <property type="match status" value="1"/>
</dbReference>
<evidence type="ECO:0000313" key="15">
    <source>
        <dbReference type="EMBL" id="MST34053.1"/>
    </source>
</evidence>
<dbReference type="Gene3D" id="3.40.50.10990">
    <property type="entry name" value="GTP cyclohydrolase II"/>
    <property type="match status" value="1"/>
</dbReference>
<dbReference type="InterPro" id="IPR032677">
    <property type="entry name" value="GTP_cyclohydro_II"/>
</dbReference>
<organism evidence="15 16">
    <name type="scientific">Acidiferrimicrobium australe</name>
    <dbReference type="NCBI Taxonomy" id="2664430"/>
    <lineage>
        <taxon>Bacteria</taxon>
        <taxon>Bacillati</taxon>
        <taxon>Actinomycetota</taxon>
        <taxon>Acidimicrobiia</taxon>
        <taxon>Acidimicrobiales</taxon>
        <taxon>Acidimicrobiaceae</taxon>
        <taxon>Acidiferrimicrobium</taxon>
    </lineage>
</organism>
<comment type="pathway">
    <text evidence="5">Cofactor biosynthesis; riboflavin biosynthesis; 2-hydroxy-3-oxobutyl phosphate from D-ribulose 5-phosphate: step 1/1.</text>
</comment>
<evidence type="ECO:0000256" key="1">
    <source>
        <dbReference type="ARBA" id="ARBA00000141"/>
    </source>
</evidence>
<dbReference type="Proteomes" id="UP000437736">
    <property type="component" value="Unassembled WGS sequence"/>
</dbReference>
<dbReference type="InterPro" id="IPR017945">
    <property type="entry name" value="DHBP_synth_RibB-like_a/b_dom"/>
</dbReference>
<accession>A0ABW9QWI8</accession>
<comment type="function">
    <text evidence="3">Catalyzes the conversion of D-ribulose 5-phosphate to formate and 3,4-dihydroxy-2-butanone 4-phosphate.</text>
</comment>
<evidence type="ECO:0000256" key="9">
    <source>
        <dbReference type="ARBA" id="ARBA00022741"/>
    </source>
</evidence>
<dbReference type="GO" id="GO:0003935">
    <property type="term" value="F:GTP cyclohydrolase II activity"/>
    <property type="evidence" value="ECO:0007669"/>
    <property type="project" value="UniProtKB-EC"/>
</dbReference>